<dbReference type="PANTHER" id="PTHR11364">
    <property type="entry name" value="THIOSULFATE SULFERTANSFERASE"/>
    <property type="match status" value="1"/>
</dbReference>
<dbReference type="AlphaFoldDB" id="A0A7M7REM8"/>
<proteinExistence type="predicted"/>
<keyword evidence="2" id="KW-0677">Repeat</keyword>
<dbReference type="Gene3D" id="3.40.250.10">
    <property type="entry name" value="Rhodanese-like domain"/>
    <property type="match status" value="2"/>
</dbReference>
<evidence type="ECO:0000256" key="1">
    <source>
        <dbReference type="ARBA" id="ARBA00022679"/>
    </source>
</evidence>
<dbReference type="GeneID" id="591646"/>
<dbReference type="SUPFAM" id="SSF52821">
    <property type="entry name" value="Rhodanese/Cell cycle control phosphatase"/>
    <property type="match status" value="2"/>
</dbReference>
<dbReference type="InterPro" id="IPR001763">
    <property type="entry name" value="Rhodanese-like_dom"/>
</dbReference>
<name>A0A7M7REM8_STRPU</name>
<dbReference type="InterPro" id="IPR001307">
    <property type="entry name" value="Thiosulphate_STrfase_CS"/>
</dbReference>
<dbReference type="InParanoid" id="A0A7M7REM8"/>
<dbReference type="OrthoDB" id="270167at2759"/>
<evidence type="ECO:0000313" key="6">
    <source>
        <dbReference type="Proteomes" id="UP000007110"/>
    </source>
</evidence>
<evidence type="ECO:0000256" key="2">
    <source>
        <dbReference type="ARBA" id="ARBA00022737"/>
    </source>
</evidence>
<dbReference type="PANTHER" id="PTHR11364:SF27">
    <property type="entry name" value="SULFURTRANSFERASE"/>
    <property type="match status" value="1"/>
</dbReference>
<dbReference type="GO" id="GO:0016784">
    <property type="term" value="F:3-mercaptopyruvate sulfurtransferase activity"/>
    <property type="evidence" value="ECO:0000318"/>
    <property type="project" value="GO_Central"/>
</dbReference>
<keyword evidence="6" id="KW-1185">Reference proteome</keyword>
<evidence type="ECO:0000313" key="5">
    <source>
        <dbReference type="EnsemblMetazoa" id="XP_796293"/>
    </source>
</evidence>
<feature type="domain" description="Rhodanese" evidence="4">
    <location>
        <begin position="85"/>
        <end position="178"/>
    </location>
</feature>
<evidence type="ECO:0000256" key="3">
    <source>
        <dbReference type="RuleBase" id="RU000507"/>
    </source>
</evidence>
<dbReference type="CDD" id="cd01448">
    <property type="entry name" value="TST_Repeat_1"/>
    <property type="match status" value="1"/>
</dbReference>
<dbReference type="Proteomes" id="UP000007110">
    <property type="component" value="Unassembled WGS sequence"/>
</dbReference>
<dbReference type="Pfam" id="PF00581">
    <property type="entry name" value="Rhodanese"/>
    <property type="match status" value="1"/>
</dbReference>
<dbReference type="PROSITE" id="PS50206">
    <property type="entry name" value="RHODANESE_3"/>
    <property type="match status" value="2"/>
</dbReference>
<dbReference type="EnsemblMetazoa" id="XM_791200">
    <property type="protein sequence ID" value="XP_796293"/>
    <property type="gene ID" value="LOC591646"/>
</dbReference>
<dbReference type="RefSeq" id="XP_796293.4">
    <property type="nucleotide sequence ID" value="XM_791200.5"/>
</dbReference>
<dbReference type="PROSITE" id="PS51257">
    <property type="entry name" value="PROKAR_LIPOPROTEIN"/>
    <property type="match status" value="1"/>
</dbReference>
<dbReference type="KEGG" id="spu:591646"/>
<dbReference type="GO" id="GO:0004792">
    <property type="term" value="F:thiosulfate-cyanide sulfurtransferase activity"/>
    <property type="evidence" value="ECO:0000318"/>
    <property type="project" value="GO_Central"/>
</dbReference>
<dbReference type="OMA" id="ETIVYCH"/>
<feature type="domain" description="Rhodanese" evidence="4">
    <location>
        <begin position="210"/>
        <end position="326"/>
    </location>
</feature>
<dbReference type="FunFam" id="3.40.250.10:FF:000015">
    <property type="entry name" value="Sulfurtransferase"/>
    <property type="match status" value="1"/>
</dbReference>
<reference evidence="6" key="1">
    <citation type="submission" date="2015-02" db="EMBL/GenBank/DDBJ databases">
        <title>Genome sequencing for Strongylocentrotus purpuratus.</title>
        <authorList>
            <person name="Murali S."/>
            <person name="Liu Y."/>
            <person name="Vee V."/>
            <person name="English A."/>
            <person name="Wang M."/>
            <person name="Skinner E."/>
            <person name="Han Y."/>
            <person name="Muzny D.M."/>
            <person name="Worley K.C."/>
            <person name="Gibbs R.A."/>
        </authorList>
    </citation>
    <scope>NUCLEOTIDE SEQUENCE</scope>
</reference>
<evidence type="ECO:0000259" key="4">
    <source>
        <dbReference type="PROSITE" id="PS50206"/>
    </source>
</evidence>
<dbReference type="InterPro" id="IPR045078">
    <property type="entry name" value="TST/MPST-like"/>
</dbReference>
<dbReference type="GO" id="GO:0005739">
    <property type="term" value="C:mitochondrion"/>
    <property type="evidence" value="ECO:0000318"/>
    <property type="project" value="GO_Central"/>
</dbReference>
<organism evidence="5 6">
    <name type="scientific">Strongylocentrotus purpuratus</name>
    <name type="common">Purple sea urchin</name>
    <dbReference type="NCBI Taxonomy" id="7668"/>
    <lineage>
        <taxon>Eukaryota</taxon>
        <taxon>Metazoa</taxon>
        <taxon>Echinodermata</taxon>
        <taxon>Eleutherozoa</taxon>
        <taxon>Echinozoa</taxon>
        <taxon>Echinoidea</taxon>
        <taxon>Euechinoidea</taxon>
        <taxon>Echinacea</taxon>
        <taxon>Camarodonta</taxon>
        <taxon>Echinidea</taxon>
        <taxon>Strongylocentrotidae</taxon>
        <taxon>Strongylocentrotus</taxon>
    </lineage>
</organism>
<protein>
    <recommendedName>
        <fullName evidence="3">Sulfurtransferase</fullName>
    </recommendedName>
</protein>
<dbReference type="SMART" id="SM00450">
    <property type="entry name" value="RHOD"/>
    <property type="match status" value="2"/>
</dbReference>
<reference evidence="5" key="2">
    <citation type="submission" date="2021-01" db="UniProtKB">
        <authorList>
            <consortium name="EnsemblMetazoa"/>
        </authorList>
    </citation>
    <scope>IDENTIFICATION</scope>
</reference>
<sequence>MKNLLIVQSLALFRNKFHHAAISVYGTVACNAPASYIHTTVSSYAQYPGLVSTEWLAEAMGTRKTPDGRPFRVLDATRIGMETGKAHIPGSHHIDIHYLTDEHSPYGFTAPTPENFADYVGKTLGIDNDTHVVLYEGKVKVMTAPRMWWMFRLFNHDAVSVLDGGFQQWVGENRTVTEIPTPVPEPVEFKVTERREDLFKSYEDVLQNVKDPKIQIMDARLVEWYDGSQPSVYEGINLGIMKMATNIPFTNLLVDDGSDKFRSPAELRALFKSNGIDLSRPLTASCFVGITASILALGAFHAGKEDVAVYDGSWEEYSQKGPEDSMNLYTYEKEP</sequence>
<keyword evidence="1 3" id="KW-0808">Transferase</keyword>
<dbReference type="CDD" id="cd01449">
    <property type="entry name" value="TST_Repeat_2"/>
    <property type="match status" value="1"/>
</dbReference>
<dbReference type="InterPro" id="IPR036873">
    <property type="entry name" value="Rhodanese-like_dom_sf"/>
</dbReference>
<accession>A0A7M7REM8</accession>
<dbReference type="PROSITE" id="PS00683">
    <property type="entry name" value="RHODANESE_2"/>
    <property type="match status" value="1"/>
</dbReference>
<dbReference type="FunFam" id="3.40.250.10:FF:000112">
    <property type="entry name" value="Sulfurtransferase"/>
    <property type="match status" value="1"/>
</dbReference>